<evidence type="ECO:0008006" key="3">
    <source>
        <dbReference type="Google" id="ProtNLM"/>
    </source>
</evidence>
<evidence type="ECO:0000313" key="1">
    <source>
        <dbReference type="EMBL" id="RUQ67885.1"/>
    </source>
</evidence>
<protein>
    <recommendedName>
        <fullName evidence="3">Class I SAM-dependent methyltransferase</fullName>
    </recommendedName>
</protein>
<dbReference type="Gene3D" id="3.40.50.150">
    <property type="entry name" value="Vaccinia Virus protein VP39"/>
    <property type="match status" value="1"/>
</dbReference>
<sequence length="167" mass="17785">MQTALPFRSIPSVAATGPLGAREFVDRLVRQSQARPTDRILIVGGGRCGLLLELYRRGFTQVCHETGERLPVHEAFDIVWLLRVESAPALARVLTGLGRILRPDGTIVAWTTSPSTTGGECLCAQNLRQCFAASGLVPLVQASDGETGCLLTAHRPPAGAVSWPATA</sequence>
<dbReference type="OrthoDB" id="5185674at2"/>
<dbReference type="InterPro" id="IPR029063">
    <property type="entry name" value="SAM-dependent_MTases_sf"/>
</dbReference>
<gene>
    <name evidence="1" type="ORF">EJ913_19685</name>
</gene>
<dbReference type="AlphaFoldDB" id="A0A433J5N2"/>
<dbReference type="RefSeq" id="WP_127000985.1">
    <property type="nucleotide sequence ID" value="NZ_CP173194.1"/>
</dbReference>
<dbReference type="EMBL" id="RZIJ01000016">
    <property type="protein sequence ID" value="RUQ67885.1"/>
    <property type="molecule type" value="Genomic_DNA"/>
</dbReference>
<reference evidence="1 2" key="1">
    <citation type="submission" date="2018-12" db="EMBL/GenBank/DDBJ databases">
        <authorList>
            <person name="Yang Y."/>
        </authorList>
    </citation>
    <scope>NUCLEOTIDE SEQUENCE [LARGE SCALE GENOMIC DNA]</scope>
    <source>
        <strain evidence="1 2">GSF71</strain>
    </source>
</reference>
<dbReference type="SUPFAM" id="SSF53335">
    <property type="entry name" value="S-adenosyl-L-methionine-dependent methyltransferases"/>
    <property type="match status" value="1"/>
</dbReference>
<organism evidence="1 2">
    <name type="scientific">Azospirillum doebereinerae</name>
    <dbReference type="NCBI Taxonomy" id="92933"/>
    <lineage>
        <taxon>Bacteria</taxon>
        <taxon>Pseudomonadati</taxon>
        <taxon>Pseudomonadota</taxon>
        <taxon>Alphaproteobacteria</taxon>
        <taxon>Rhodospirillales</taxon>
        <taxon>Azospirillaceae</taxon>
        <taxon>Azospirillum</taxon>
    </lineage>
</organism>
<dbReference type="Proteomes" id="UP000280346">
    <property type="component" value="Unassembled WGS sequence"/>
</dbReference>
<comment type="caution">
    <text evidence="1">The sequence shown here is derived from an EMBL/GenBank/DDBJ whole genome shotgun (WGS) entry which is preliminary data.</text>
</comment>
<proteinExistence type="predicted"/>
<keyword evidence="2" id="KW-1185">Reference proteome</keyword>
<name>A0A433J5N2_9PROT</name>
<accession>A0A433J5N2</accession>
<evidence type="ECO:0000313" key="2">
    <source>
        <dbReference type="Proteomes" id="UP000280346"/>
    </source>
</evidence>